<proteinExistence type="predicted"/>
<feature type="domain" description="Farnesoic acid O-methyl transferase" evidence="1">
    <location>
        <begin position="11"/>
        <end position="133"/>
    </location>
</feature>
<dbReference type="Proteomes" id="UP001186944">
    <property type="component" value="Unassembled WGS sequence"/>
</dbReference>
<keyword evidence="3" id="KW-1185">Reference proteome</keyword>
<reference evidence="2" key="1">
    <citation type="submission" date="2019-08" db="EMBL/GenBank/DDBJ databases">
        <title>The improved chromosome-level genome for the pearl oyster Pinctada fucata martensii using PacBio sequencing and Hi-C.</title>
        <authorList>
            <person name="Zheng Z."/>
        </authorList>
    </citation>
    <scope>NUCLEOTIDE SEQUENCE</scope>
    <source>
        <strain evidence="2">ZZ-2019</strain>
        <tissue evidence="2">Adductor muscle</tissue>
    </source>
</reference>
<dbReference type="PANTHER" id="PTHR36695:SF12">
    <property type="entry name" value="AGAP008648-PA"/>
    <property type="match status" value="1"/>
</dbReference>
<dbReference type="PANTHER" id="PTHR36695">
    <property type="entry name" value="AGAP008648-PA"/>
    <property type="match status" value="1"/>
</dbReference>
<dbReference type="AlphaFoldDB" id="A0AA89C926"/>
<dbReference type="Pfam" id="PF12248">
    <property type="entry name" value="Methyltransf_FA"/>
    <property type="match status" value="1"/>
</dbReference>
<evidence type="ECO:0000313" key="3">
    <source>
        <dbReference type="Proteomes" id="UP001186944"/>
    </source>
</evidence>
<accession>A0AA89C926</accession>
<sequence length="137" mass="15811">MDSYGVVPTNTNYVSFKVKAERDGHFGLLETTSTSSELYEVNLGGWWNMKTCLRKMPSSSCREFVHVNEGVLNESAYIELWFTFHTGRIRYGKITNCNNYIEWVDHEDNANPYVINHFAISTYSGVEGTWVFRSNCK</sequence>
<gene>
    <name evidence="2" type="ORF">FSP39_015092</name>
</gene>
<organism evidence="2 3">
    <name type="scientific">Pinctada imbricata</name>
    <name type="common">Atlantic pearl-oyster</name>
    <name type="synonym">Pinctada martensii</name>
    <dbReference type="NCBI Taxonomy" id="66713"/>
    <lineage>
        <taxon>Eukaryota</taxon>
        <taxon>Metazoa</taxon>
        <taxon>Spiralia</taxon>
        <taxon>Lophotrochozoa</taxon>
        <taxon>Mollusca</taxon>
        <taxon>Bivalvia</taxon>
        <taxon>Autobranchia</taxon>
        <taxon>Pteriomorphia</taxon>
        <taxon>Pterioida</taxon>
        <taxon>Pterioidea</taxon>
        <taxon>Pteriidae</taxon>
        <taxon>Pinctada</taxon>
    </lineage>
</organism>
<dbReference type="InterPro" id="IPR022041">
    <property type="entry name" value="Methyltransf_FA"/>
</dbReference>
<evidence type="ECO:0000259" key="1">
    <source>
        <dbReference type="Pfam" id="PF12248"/>
    </source>
</evidence>
<protein>
    <recommendedName>
        <fullName evidence="1">Farnesoic acid O-methyl transferase domain-containing protein</fullName>
    </recommendedName>
</protein>
<comment type="caution">
    <text evidence="2">The sequence shown here is derived from an EMBL/GenBank/DDBJ whole genome shotgun (WGS) entry which is preliminary data.</text>
</comment>
<evidence type="ECO:0000313" key="2">
    <source>
        <dbReference type="EMBL" id="KAK3106205.1"/>
    </source>
</evidence>
<name>A0AA89C926_PINIB</name>
<dbReference type="EMBL" id="VSWD01000003">
    <property type="protein sequence ID" value="KAK3106205.1"/>
    <property type="molecule type" value="Genomic_DNA"/>
</dbReference>